<evidence type="ECO:0000256" key="4">
    <source>
        <dbReference type="SAM" id="Phobius"/>
    </source>
</evidence>
<comment type="similarity">
    <text evidence="1">Belongs to the ice-binding protein family.</text>
</comment>
<dbReference type="Pfam" id="PF11999">
    <property type="entry name" value="Ice_binding"/>
    <property type="match status" value="1"/>
</dbReference>
<keyword evidence="4" id="KW-1133">Transmembrane helix</keyword>
<feature type="region of interest" description="Disordered" evidence="3">
    <location>
        <begin position="250"/>
        <end position="272"/>
    </location>
</feature>
<name>A0ABP6DXT0_9ACTN</name>
<sequence length="376" mass="36953">MTLNIPDAPVRRTISVWIAAVTAVVVTAVVLALTQTRAHAATPVDLGENAVTYGVLGGQSVTNTGPSVVSGNLGVSPGSTVIGFPPGTVLGTIHQGDAHAAQAQADLTAAYNDAAGQAPNDNLTGQDLGGLTLTPGVYKFDSSAQLTGDLTLDAEGDPNAVWVFQIGSTLTTASDSNVNLINGASPCNVFWQVGSSATLGTGTDFVGTIMALTSITLNTDADINGRALARNASVTMDTNDIDLGSCGTATTGGTTGATTAGTDGGTTGATDGGITGATDGGITGATDGGITGATDGGITGATDGGITGATDGGLLGGLIGGVDGGVPGDHDHGKPDGYDHGKPYGHDHDGKPEEHGDDGGYDDEPRKDDGYDSARS</sequence>
<proteinExistence type="inferred from homology"/>
<feature type="compositionally biased region" description="Low complexity" evidence="3">
    <location>
        <begin position="250"/>
        <end position="261"/>
    </location>
</feature>
<keyword evidence="4" id="KW-0472">Membrane</keyword>
<evidence type="ECO:0000313" key="5">
    <source>
        <dbReference type="EMBL" id="GAA2653600.1"/>
    </source>
</evidence>
<dbReference type="Proteomes" id="UP001500151">
    <property type="component" value="Unassembled WGS sequence"/>
</dbReference>
<protein>
    <recommendedName>
        <fullName evidence="7">DUF3494 domain-containing protein</fullName>
    </recommendedName>
</protein>
<feature type="transmembrane region" description="Helical" evidence="4">
    <location>
        <begin position="14"/>
        <end position="33"/>
    </location>
</feature>
<feature type="compositionally biased region" description="Basic and acidic residues" evidence="3">
    <location>
        <begin position="328"/>
        <end position="376"/>
    </location>
</feature>
<evidence type="ECO:0000256" key="3">
    <source>
        <dbReference type="SAM" id="MobiDB-lite"/>
    </source>
</evidence>
<keyword evidence="2" id="KW-0732">Signal</keyword>
<feature type="compositionally biased region" description="Gly residues" evidence="3">
    <location>
        <begin position="262"/>
        <end position="272"/>
    </location>
</feature>
<reference evidence="6" key="1">
    <citation type="journal article" date="2019" name="Int. J. Syst. Evol. Microbiol.">
        <title>The Global Catalogue of Microorganisms (GCM) 10K type strain sequencing project: providing services to taxonomists for standard genome sequencing and annotation.</title>
        <authorList>
            <consortium name="The Broad Institute Genomics Platform"/>
            <consortium name="The Broad Institute Genome Sequencing Center for Infectious Disease"/>
            <person name="Wu L."/>
            <person name="Ma J."/>
        </authorList>
    </citation>
    <scope>NUCLEOTIDE SEQUENCE [LARGE SCALE GENOMIC DNA]</scope>
    <source>
        <strain evidence="6">JCM 4524</strain>
    </source>
</reference>
<feature type="region of interest" description="Disordered" evidence="3">
    <location>
        <begin position="321"/>
        <end position="376"/>
    </location>
</feature>
<keyword evidence="6" id="KW-1185">Reference proteome</keyword>
<keyword evidence="4" id="KW-0812">Transmembrane</keyword>
<organism evidence="5 6">
    <name type="scientific">Streptomyces vastus</name>
    <dbReference type="NCBI Taxonomy" id="285451"/>
    <lineage>
        <taxon>Bacteria</taxon>
        <taxon>Bacillati</taxon>
        <taxon>Actinomycetota</taxon>
        <taxon>Actinomycetes</taxon>
        <taxon>Kitasatosporales</taxon>
        <taxon>Streptomycetaceae</taxon>
        <taxon>Streptomyces</taxon>
    </lineage>
</organism>
<dbReference type="InterPro" id="IPR021884">
    <property type="entry name" value="Ice-bd_prot"/>
</dbReference>
<accession>A0ABP6DXT0</accession>
<evidence type="ECO:0000313" key="6">
    <source>
        <dbReference type="Proteomes" id="UP001500151"/>
    </source>
</evidence>
<comment type="caution">
    <text evidence="5">The sequence shown here is derived from an EMBL/GenBank/DDBJ whole genome shotgun (WGS) entry which is preliminary data.</text>
</comment>
<evidence type="ECO:0008006" key="7">
    <source>
        <dbReference type="Google" id="ProtNLM"/>
    </source>
</evidence>
<dbReference type="EMBL" id="BAAASJ010000099">
    <property type="protein sequence ID" value="GAA2653600.1"/>
    <property type="molecule type" value="Genomic_DNA"/>
</dbReference>
<gene>
    <name evidence="5" type="ORF">GCM10010307_65310</name>
</gene>
<evidence type="ECO:0000256" key="2">
    <source>
        <dbReference type="ARBA" id="ARBA00022729"/>
    </source>
</evidence>
<evidence type="ECO:0000256" key="1">
    <source>
        <dbReference type="ARBA" id="ARBA00005445"/>
    </source>
</evidence>